<reference evidence="5" key="1">
    <citation type="submission" date="2021-01" db="EMBL/GenBank/DDBJ databases">
        <authorList>
            <person name="Corre E."/>
            <person name="Pelletier E."/>
            <person name="Niang G."/>
            <person name="Scheremetjew M."/>
            <person name="Finn R."/>
            <person name="Kale V."/>
            <person name="Holt S."/>
            <person name="Cochrane G."/>
            <person name="Meng A."/>
            <person name="Brown T."/>
            <person name="Cohen L."/>
        </authorList>
    </citation>
    <scope>NUCLEOTIDE SEQUENCE</scope>
    <source>
        <strain evidence="5">SM1012Den-03</strain>
    </source>
</reference>
<dbReference type="AlphaFoldDB" id="A0A7S2KX18"/>
<feature type="compositionally biased region" description="Basic and acidic residues" evidence="3">
    <location>
        <begin position="64"/>
        <end position="76"/>
    </location>
</feature>
<dbReference type="PROSITE" id="PS50102">
    <property type="entry name" value="RRM"/>
    <property type="match status" value="4"/>
</dbReference>
<dbReference type="SUPFAM" id="SSF54928">
    <property type="entry name" value="RNA-binding domain, RBD"/>
    <property type="match status" value="4"/>
</dbReference>
<feature type="region of interest" description="Disordered" evidence="3">
    <location>
        <begin position="254"/>
        <end position="281"/>
    </location>
</feature>
<accession>A0A7S2KX18</accession>
<feature type="compositionally biased region" description="Gly residues" evidence="3">
    <location>
        <begin position="377"/>
        <end position="397"/>
    </location>
</feature>
<dbReference type="Gene3D" id="3.30.70.330">
    <property type="match status" value="4"/>
</dbReference>
<sequence length="505" mass="54386">MGEVKSGIKSEAIASTSTPPARKEGAQENSEGVGVGGTDDSAEDEDEEEVCPKVSKVKMTPRGGRHEPYEKKEENKQTSTITKAAELATKRLYVGNLSWSVSWRELKDHMKSAGDVTRADILQTPDGRSKGCGIVEFATAEEASNAVETLNDSELMGRQIFVREDREAEKAADASSKRVYVGNLAYEVAWQDLKDHMRDAGEVQFAEVMMMNDGRSKGCGIVEFADEEGAQNAIDTLNDTELCGRQIFVREDREQKVSGGGHHGQHGHGGQHGGGLNRVGGGAGGGGGRYNNQLGNVNVYVGNLAYETTWQELKDHMRRVGNIDKADILQGNDGRSKGCGIVIYQSPKEAQRAIRELQNSELNGRPIFVREDRESSSGGGGGGGFGNNNRGGGGGGRNDNNNFGYRNNNNSRTSGNLMPGAPSEQGCQLYVGNLSWGTGWRDLKDHFGQCGGVDRAEVAEGPDGRKKGFGVIRFHTAGDAAEAIERLNGGEFMGRKLEVRLDNKV</sequence>
<proteinExistence type="predicted"/>
<keyword evidence="1 2" id="KW-0694">RNA-binding</keyword>
<dbReference type="GO" id="GO:1990904">
    <property type="term" value="C:ribonucleoprotein complex"/>
    <property type="evidence" value="ECO:0007669"/>
    <property type="project" value="TreeGrafter"/>
</dbReference>
<dbReference type="GO" id="GO:0003729">
    <property type="term" value="F:mRNA binding"/>
    <property type="evidence" value="ECO:0007669"/>
    <property type="project" value="TreeGrafter"/>
</dbReference>
<dbReference type="GO" id="GO:0005737">
    <property type="term" value="C:cytoplasm"/>
    <property type="evidence" value="ECO:0007669"/>
    <property type="project" value="TreeGrafter"/>
</dbReference>
<dbReference type="Pfam" id="PF00076">
    <property type="entry name" value="RRM_1"/>
    <property type="match status" value="4"/>
</dbReference>
<feature type="region of interest" description="Disordered" evidence="3">
    <location>
        <begin position="364"/>
        <end position="415"/>
    </location>
</feature>
<feature type="compositionally biased region" description="Low complexity" evidence="3">
    <location>
        <begin position="398"/>
        <end position="410"/>
    </location>
</feature>
<dbReference type="EMBL" id="HBGZ01008876">
    <property type="protein sequence ID" value="CAD9589312.1"/>
    <property type="molecule type" value="Transcribed_RNA"/>
</dbReference>
<feature type="compositionally biased region" description="Acidic residues" evidence="3">
    <location>
        <begin position="40"/>
        <end position="49"/>
    </location>
</feature>
<dbReference type="InterPro" id="IPR012677">
    <property type="entry name" value="Nucleotide-bd_a/b_plait_sf"/>
</dbReference>
<dbReference type="CDD" id="cd00590">
    <property type="entry name" value="RRM_SF"/>
    <property type="match status" value="2"/>
</dbReference>
<feature type="region of interest" description="Disordered" evidence="3">
    <location>
        <begin position="1"/>
        <end position="78"/>
    </location>
</feature>
<organism evidence="5">
    <name type="scientific">Skeletonema marinoi</name>
    <dbReference type="NCBI Taxonomy" id="267567"/>
    <lineage>
        <taxon>Eukaryota</taxon>
        <taxon>Sar</taxon>
        <taxon>Stramenopiles</taxon>
        <taxon>Ochrophyta</taxon>
        <taxon>Bacillariophyta</taxon>
        <taxon>Coscinodiscophyceae</taxon>
        <taxon>Thalassiosirophycidae</taxon>
        <taxon>Thalassiosirales</taxon>
        <taxon>Skeletonemataceae</taxon>
        <taxon>Skeletonema</taxon>
        <taxon>Skeletonema marinoi-dohrnii complex</taxon>
    </lineage>
</organism>
<feature type="domain" description="RRM" evidence="4">
    <location>
        <begin position="297"/>
        <end position="374"/>
    </location>
</feature>
<dbReference type="FunFam" id="3.30.70.330:FF:000362">
    <property type="entry name" value="GBP2p Poly(A+) RNA-binding protein"/>
    <property type="match status" value="2"/>
</dbReference>
<dbReference type="InterPro" id="IPR050374">
    <property type="entry name" value="RRT5_SRSF_SR"/>
</dbReference>
<dbReference type="InterPro" id="IPR000504">
    <property type="entry name" value="RRM_dom"/>
</dbReference>
<feature type="compositionally biased region" description="Gly residues" evidence="3">
    <location>
        <begin position="258"/>
        <end position="281"/>
    </location>
</feature>
<dbReference type="GO" id="GO:0005634">
    <property type="term" value="C:nucleus"/>
    <property type="evidence" value="ECO:0007669"/>
    <property type="project" value="TreeGrafter"/>
</dbReference>
<evidence type="ECO:0000259" key="4">
    <source>
        <dbReference type="PROSITE" id="PS50102"/>
    </source>
</evidence>
<feature type="domain" description="RRM" evidence="4">
    <location>
        <begin position="177"/>
        <end position="254"/>
    </location>
</feature>
<feature type="domain" description="RRM" evidence="4">
    <location>
        <begin position="427"/>
        <end position="504"/>
    </location>
</feature>
<gene>
    <name evidence="5" type="ORF">SMAR0320_LOCUS6373</name>
</gene>
<dbReference type="PANTHER" id="PTHR23003">
    <property type="entry name" value="RNA RECOGNITION MOTIF RRM DOMAIN CONTAINING PROTEIN"/>
    <property type="match status" value="1"/>
</dbReference>
<dbReference type="SMART" id="SM00360">
    <property type="entry name" value="RRM"/>
    <property type="match status" value="4"/>
</dbReference>
<dbReference type="PANTHER" id="PTHR23003:SF3">
    <property type="entry name" value="FI21236P1-RELATED"/>
    <property type="match status" value="1"/>
</dbReference>
<evidence type="ECO:0000313" key="5">
    <source>
        <dbReference type="EMBL" id="CAD9589312.1"/>
    </source>
</evidence>
<name>A0A7S2KX18_9STRA</name>
<feature type="domain" description="RRM" evidence="4">
    <location>
        <begin position="90"/>
        <end position="167"/>
    </location>
</feature>
<evidence type="ECO:0000256" key="1">
    <source>
        <dbReference type="ARBA" id="ARBA00022884"/>
    </source>
</evidence>
<evidence type="ECO:0000256" key="2">
    <source>
        <dbReference type="PROSITE-ProRule" id="PRU00176"/>
    </source>
</evidence>
<protein>
    <recommendedName>
        <fullName evidence="4">RRM domain-containing protein</fullName>
    </recommendedName>
</protein>
<dbReference type="InterPro" id="IPR035979">
    <property type="entry name" value="RBD_domain_sf"/>
</dbReference>
<evidence type="ECO:0000256" key="3">
    <source>
        <dbReference type="SAM" id="MobiDB-lite"/>
    </source>
</evidence>